<comment type="caution">
    <text evidence="3">The sequence shown here is derived from an EMBL/GenBank/DDBJ whole genome shotgun (WGS) entry which is preliminary data.</text>
</comment>
<keyword evidence="1" id="KW-0175">Coiled coil</keyword>
<organism evidence="3 4">
    <name type="scientific">Escallonia herrerae</name>
    <dbReference type="NCBI Taxonomy" id="1293975"/>
    <lineage>
        <taxon>Eukaryota</taxon>
        <taxon>Viridiplantae</taxon>
        <taxon>Streptophyta</taxon>
        <taxon>Embryophyta</taxon>
        <taxon>Tracheophyta</taxon>
        <taxon>Spermatophyta</taxon>
        <taxon>Magnoliopsida</taxon>
        <taxon>eudicotyledons</taxon>
        <taxon>Gunneridae</taxon>
        <taxon>Pentapetalae</taxon>
        <taxon>asterids</taxon>
        <taxon>campanulids</taxon>
        <taxon>Escalloniales</taxon>
        <taxon>Escalloniaceae</taxon>
        <taxon>Escallonia</taxon>
    </lineage>
</organism>
<evidence type="ECO:0000313" key="4">
    <source>
        <dbReference type="Proteomes" id="UP001188597"/>
    </source>
</evidence>
<feature type="domain" description="K-box" evidence="2">
    <location>
        <begin position="1"/>
        <end position="59"/>
    </location>
</feature>
<name>A0AA88XA62_9ASTE</name>
<reference evidence="3" key="1">
    <citation type="submission" date="2022-12" db="EMBL/GenBank/DDBJ databases">
        <title>Draft genome assemblies for two species of Escallonia (Escalloniales).</title>
        <authorList>
            <person name="Chanderbali A."/>
            <person name="Dervinis C."/>
            <person name="Anghel I."/>
            <person name="Soltis D."/>
            <person name="Soltis P."/>
            <person name="Zapata F."/>
        </authorList>
    </citation>
    <scope>NUCLEOTIDE SEQUENCE</scope>
    <source>
        <strain evidence="3">UCBG64.0493</strain>
        <tissue evidence="3">Leaf</tissue>
    </source>
</reference>
<gene>
    <name evidence="3" type="ORF">RJ639_000155</name>
</gene>
<evidence type="ECO:0000313" key="3">
    <source>
        <dbReference type="EMBL" id="KAK3042431.1"/>
    </source>
</evidence>
<dbReference type="GO" id="GO:0005634">
    <property type="term" value="C:nucleus"/>
    <property type="evidence" value="ECO:0007669"/>
    <property type="project" value="InterPro"/>
</dbReference>
<dbReference type="PROSITE" id="PS51297">
    <property type="entry name" value="K_BOX"/>
    <property type="match status" value="1"/>
</dbReference>
<dbReference type="GO" id="GO:0003700">
    <property type="term" value="F:DNA-binding transcription factor activity"/>
    <property type="evidence" value="ECO:0007669"/>
    <property type="project" value="InterPro"/>
</dbReference>
<keyword evidence="4" id="KW-1185">Reference proteome</keyword>
<feature type="coiled-coil region" evidence="1">
    <location>
        <begin position="6"/>
        <end position="33"/>
    </location>
</feature>
<dbReference type="InterPro" id="IPR002487">
    <property type="entry name" value="TF_Kbox"/>
</dbReference>
<sequence>MPFKDLKGLESRLEKALSRIRSKKNELLFAEIEHMQKRELELQHANMYLQAKVSLSLSQHTHTLNNSLKSLMKRALVQQIAENERAQQQMILMPGLEYENQNMTSQPYDVRNFLPVLSP</sequence>
<proteinExistence type="predicted"/>
<dbReference type="Proteomes" id="UP001188597">
    <property type="component" value="Unassembled WGS sequence"/>
</dbReference>
<dbReference type="AlphaFoldDB" id="A0AA88XA62"/>
<evidence type="ECO:0000259" key="2">
    <source>
        <dbReference type="PROSITE" id="PS51297"/>
    </source>
</evidence>
<protein>
    <recommendedName>
        <fullName evidence="2">K-box domain-containing protein</fullName>
    </recommendedName>
</protein>
<evidence type="ECO:0000256" key="1">
    <source>
        <dbReference type="SAM" id="Coils"/>
    </source>
</evidence>
<dbReference type="Pfam" id="PF01486">
    <property type="entry name" value="K-box"/>
    <property type="match status" value="1"/>
</dbReference>
<accession>A0AA88XA62</accession>
<dbReference type="EMBL" id="JAVXUP010000020">
    <property type="protein sequence ID" value="KAK3042431.1"/>
    <property type="molecule type" value="Genomic_DNA"/>
</dbReference>